<dbReference type="AlphaFoldDB" id="X1G3W7"/>
<protein>
    <recommendedName>
        <fullName evidence="2">Metal-binding protein</fullName>
    </recommendedName>
</protein>
<evidence type="ECO:0008006" key="2">
    <source>
        <dbReference type="Google" id="ProtNLM"/>
    </source>
</evidence>
<dbReference type="InterPro" id="IPR018664">
    <property type="entry name" value="DUF2103_metal-binding"/>
</dbReference>
<accession>X1G3W7</accession>
<proteinExistence type="predicted"/>
<dbReference type="EMBL" id="BARU01019374">
    <property type="protein sequence ID" value="GAH51942.1"/>
    <property type="molecule type" value="Genomic_DNA"/>
</dbReference>
<name>X1G3W7_9ZZZZ</name>
<dbReference type="Pfam" id="PF09876">
    <property type="entry name" value="DUF2103"/>
    <property type="match status" value="1"/>
</dbReference>
<sequence>MLHGLRKFLEDQLEPSPFVKSIIPGEIKPVKMNRESIMIKFKYPTISGVKLLAYGSGAVQEIFIVTNEPGKIKDLLQENKEAP</sequence>
<gene>
    <name evidence="1" type="ORF">S03H2_31905</name>
</gene>
<evidence type="ECO:0000313" key="1">
    <source>
        <dbReference type="EMBL" id="GAH51942.1"/>
    </source>
</evidence>
<reference evidence="1" key="1">
    <citation type="journal article" date="2014" name="Front. Microbiol.">
        <title>High frequency of phylogenetically diverse reductive dehalogenase-homologous genes in deep subseafloor sedimentary metagenomes.</title>
        <authorList>
            <person name="Kawai M."/>
            <person name="Futagami T."/>
            <person name="Toyoda A."/>
            <person name="Takaki Y."/>
            <person name="Nishi S."/>
            <person name="Hori S."/>
            <person name="Arai W."/>
            <person name="Tsubouchi T."/>
            <person name="Morono Y."/>
            <person name="Uchiyama I."/>
            <person name="Ito T."/>
            <person name="Fujiyama A."/>
            <person name="Inagaki F."/>
            <person name="Takami H."/>
        </authorList>
    </citation>
    <scope>NUCLEOTIDE SEQUENCE</scope>
    <source>
        <strain evidence="1">Expedition CK06-06</strain>
    </source>
</reference>
<comment type="caution">
    <text evidence="1">The sequence shown here is derived from an EMBL/GenBank/DDBJ whole genome shotgun (WGS) entry which is preliminary data.</text>
</comment>
<organism evidence="1">
    <name type="scientific">marine sediment metagenome</name>
    <dbReference type="NCBI Taxonomy" id="412755"/>
    <lineage>
        <taxon>unclassified sequences</taxon>
        <taxon>metagenomes</taxon>
        <taxon>ecological metagenomes</taxon>
    </lineage>
</organism>